<accession>A0A8T1WHS7</accession>
<comment type="caution">
    <text evidence="2">The sequence shown here is derived from an EMBL/GenBank/DDBJ whole genome shotgun (WGS) entry which is preliminary data.</text>
</comment>
<reference evidence="2" key="1">
    <citation type="submission" date="2021-02" db="EMBL/GenBank/DDBJ databases">
        <authorList>
            <person name="Palmer J.M."/>
        </authorList>
    </citation>
    <scope>NUCLEOTIDE SEQUENCE</scope>
    <source>
        <strain evidence="2">SCRP734</strain>
    </source>
</reference>
<protein>
    <submittedName>
        <fullName evidence="2">Uncharacterized protein</fullName>
    </submittedName>
</protein>
<dbReference type="AlphaFoldDB" id="A0A8T1WHS7"/>
<gene>
    <name evidence="2" type="ORF">PHYPSEUDO_003100</name>
</gene>
<evidence type="ECO:0000256" key="1">
    <source>
        <dbReference type="SAM" id="MobiDB-lite"/>
    </source>
</evidence>
<name>A0A8T1WHS7_9STRA</name>
<feature type="region of interest" description="Disordered" evidence="1">
    <location>
        <begin position="32"/>
        <end position="60"/>
    </location>
</feature>
<dbReference type="Proteomes" id="UP000694044">
    <property type="component" value="Unassembled WGS sequence"/>
</dbReference>
<dbReference type="EMBL" id="JAGDFM010000016">
    <property type="protein sequence ID" value="KAG7391894.1"/>
    <property type="molecule type" value="Genomic_DNA"/>
</dbReference>
<evidence type="ECO:0000313" key="3">
    <source>
        <dbReference type="Proteomes" id="UP000694044"/>
    </source>
</evidence>
<proteinExistence type="predicted"/>
<sequence>MSTERNHALSLQAERQSFIRRYRARSTARIAAPDWASRRRPRRSPSPTNMCRPSGDIPVRGPPLQCSVSEHGHEHRAAGIQLAVLPRSDDCGDHFSGVISGKLRAICRADHVDPRGSESESAKAARALHGTPGALPRWLKPVSRDAARIAGAAGKDPLLVARAWQTMRQVGLAIGISRKNPARARDGRACTTPVITIRRTIARL</sequence>
<organism evidence="2 3">
    <name type="scientific">Phytophthora pseudosyringae</name>
    <dbReference type="NCBI Taxonomy" id="221518"/>
    <lineage>
        <taxon>Eukaryota</taxon>
        <taxon>Sar</taxon>
        <taxon>Stramenopiles</taxon>
        <taxon>Oomycota</taxon>
        <taxon>Peronosporomycetes</taxon>
        <taxon>Peronosporales</taxon>
        <taxon>Peronosporaceae</taxon>
        <taxon>Phytophthora</taxon>
    </lineage>
</organism>
<evidence type="ECO:0000313" key="2">
    <source>
        <dbReference type="EMBL" id="KAG7391894.1"/>
    </source>
</evidence>
<keyword evidence="3" id="KW-1185">Reference proteome</keyword>